<feature type="region of interest" description="Disordered" evidence="5">
    <location>
        <begin position="98"/>
        <end position="277"/>
    </location>
</feature>
<feature type="compositionally biased region" description="Low complexity" evidence="5">
    <location>
        <begin position="221"/>
        <end position="233"/>
    </location>
</feature>
<dbReference type="AlphaFoldDB" id="A0A9W7A9C6"/>
<dbReference type="OrthoDB" id="48802at2759"/>
<name>A0A9W7A9C6_9STRA</name>
<protein>
    <recommendedName>
        <fullName evidence="6">RING-type domain-containing protein</fullName>
    </recommendedName>
</protein>
<feature type="domain" description="RING-type" evidence="6">
    <location>
        <begin position="406"/>
        <end position="447"/>
    </location>
</feature>
<feature type="compositionally biased region" description="Basic residues" evidence="5">
    <location>
        <begin position="9"/>
        <end position="21"/>
    </location>
</feature>
<dbReference type="EMBL" id="BRXY01000122">
    <property type="protein sequence ID" value="GMH68127.1"/>
    <property type="molecule type" value="Genomic_DNA"/>
</dbReference>
<dbReference type="SMART" id="SM00184">
    <property type="entry name" value="RING"/>
    <property type="match status" value="1"/>
</dbReference>
<dbReference type="Proteomes" id="UP001165085">
    <property type="component" value="Unassembled WGS sequence"/>
</dbReference>
<feature type="compositionally biased region" description="Basic and acidic residues" evidence="5">
    <location>
        <begin position="158"/>
        <end position="167"/>
    </location>
</feature>
<sequence length="486" mass="53363">MIGAAVGAAHRRRQAQARARNRSSFVNLAGTPSGRGGRQPPTRATLSAPGTGPNNIVERERNRSSRIFQSYSPAAQRSPSGVLASENTFIPFSGGSAARGTLSSSNRSPQSSGSSQVISTSPIESSGEYSRNTSYGGRGPTNPPQSTSTAEASSLPRIRSDSVHRFDNSVAPSPSATPNTSSQSSPRARSSHRISASGVSPSSTSPSPRPRRIRVGFPETSHMSGSSSYPFSSFVDPENEWDDGMGDLYGNDTDSSREDDPSELYEATSDNGDRANYVHRNGNFENDTDEENEVSGLAQALQNSRLPEYDYDDEEDAVENGDNWNDKDVEQEYNEYWKMKDRHGNSLSPRKAWPPSRVIWLNSCLVRRGGLSLFEQDEIEVETFESHTNFMSSNSQRGKTPRDPMCIVCLEPFSKENPVITLSCEHVYHLGCLRTWLRRGKNCPTCRGVIDPPAINAWREKQEKKFAAAETKTGTETETEVEMEAK</sequence>
<feature type="compositionally biased region" description="Polar residues" evidence="5">
    <location>
        <begin position="122"/>
        <end position="135"/>
    </location>
</feature>
<keyword evidence="8" id="KW-1185">Reference proteome</keyword>
<gene>
    <name evidence="7" type="ORF">TrST_g11437</name>
</gene>
<evidence type="ECO:0000259" key="6">
    <source>
        <dbReference type="PROSITE" id="PS50089"/>
    </source>
</evidence>
<keyword evidence="2 4" id="KW-0863">Zinc-finger</keyword>
<dbReference type="InterPro" id="IPR001841">
    <property type="entry name" value="Znf_RING"/>
</dbReference>
<evidence type="ECO:0000313" key="7">
    <source>
        <dbReference type="EMBL" id="GMH68127.1"/>
    </source>
</evidence>
<dbReference type="PANTHER" id="PTHR45969">
    <property type="entry name" value="RING ZINC FINGER PROTEIN-RELATED"/>
    <property type="match status" value="1"/>
</dbReference>
<organism evidence="7 8">
    <name type="scientific">Triparma strigata</name>
    <dbReference type="NCBI Taxonomy" id="1606541"/>
    <lineage>
        <taxon>Eukaryota</taxon>
        <taxon>Sar</taxon>
        <taxon>Stramenopiles</taxon>
        <taxon>Ochrophyta</taxon>
        <taxon>Bolidophyceae</taxon>
        <taxon>Parmales</taxon>
        <taxon>Triparmaceae</taxon>
        <taxon>Triparma</taxon>
    </lineage>
</organism>
<evidence type="ECO:0000256" key="4">
    <source>
        <dbReference type="PROSITE-ProRule" id="PRU00175"/>
    </source>
</evidence>
<dbReference type="GO" id="GO:0061630">
    <property type="term" value="F:ubiquitin protein ligase activity"/>
    <property type="evidence" value="ECO:0007669"/>
    <property type="project" value="TreeGrafter"/>
</dbReference>
<dbReference type="CDD" id="cd16448">
    <property type="entry name" value="RING-H2"/>
    <property type="match status" value="1"/>
</dbReference>
<evidence type="ECO:0000256" key="2">
    <source>
        <dbReference type="ARBA" id="ARBA00022771"/>
    </source>
</evidence>
<proteinExistence type="predicted"/>
<dbReference type="PANTHER" id="PTHR45969:SF69">
    <property type="entry name" value="FINGER DOMAIN PROTEIN, PUTATIVE (AFU_ORTHOLOGUE AFUA_3G12190)-RELATED"/>
    <property type="match status" value="1"/>
</dbReference>
<dbReference type="PROSITE" id="PS50089">
    <property type="entry name" value="ZF_RING_2"/>
    <property type="match status" value="1"/>
</dbReference>
<dbReference type="InterPro" id="IPR013083">
    <property type="entry name" value="Znf_RING/FYVE/PHD"/>
</dbReference>
<evidence type="ECO:0000256" key="5">
    <source>
        <dbReference type="SAM" id="MobiDB-lite"/>
    </source>
</evidence>
<dbReference type="SUPFAM" id="SSF57850">
    <property type="entry name" value="RING/U-box"/>
    <property type="match status" value="1"/>
</dbReference>
<reference evidence="8" key="1">
    <citation type="journal article" date="2023" name="Commun. Biol.">
        <title>Genome analysis of Parmales, the sister group of diatoms, reveals the evolutionary specialization of diatoms from phago-mixotrophs to photoautotrophs.</title>
        <authorList>
            <person name="Ban H."/>
            <person name="Sato S."/>
            <person name="Yoshikawa S."/>
            <person name="Yamada K."/>
            <person name="Nakamura Y."/>
            <person name="Ichinomiya M."/>
            <person name="Sato N."/>
            <person name="Blanc-Mathieu R."/>
            <person name="Endo H."/>
            <person name="Kuwata A."/>
            <person name="Ogata H."/>
        </authorList>
    </citation>
    <scope>NUCLEOTIDE SEQUENCE [LARGE SCALE GENOMIC DNA]</scope>
    <source>
        <strain evidence="8">NIES 3701</strain>
    </source>
</reference>
<dbReference type="GO" id="GO:0016567">
    <property type="term" value="P:protein ubiquitination"/>
    <property type="evidence" value="ECO:0007669"/>
    <property type="project" value="TreeGrafter"/>
</dbReference>
<evidence type="ECO:0000256" key="1">
    <source>
        <dbReference type="ARBA" id="ARBA00022723"/>
    </source>
</evidence>
<feature type="region of interest" description="Disordered" evidence="5">
    <location>
        <begin position="1"/>
        <end position="60"/>
    </location>
</feature>
<keyword evidence="1" id="KW-0479">Metal-binding</keyword>
<keyword evidence="3" id="KW-0862">Zinc</keyword>
<dbReference type="Gene3D" id="3.30.40.10">
    <property type="entry name" value="Zinc/RING finger domain, C3HC4 (zinc finger)"/>
    <property type="match status" value="1"/>
</dbReference>
<feature type="compositionally biased region" description="Low complexity" evidence="5">
    <location>
        <begin position="168"/>
        <end position="206"/>
    </location>
</feature>
<dbReference type="GO" id="GO:0008270">
    <property type="term" value="F:zinc ion binding"/>
    <property type="evidence" value="ECO:0007669"/>
    <property type="project" value="UniProtKB-KW"/>
</dbReference>
<evidence type="ECO:0000256" key="3">
    <source>
        <dbReference type="ARBA" id="ARBA00022833"/>
    </source>
</evidence>
<comment type="caution">
    <text evidence="7">The sequence shown here is derived from an EMBL/GenBank/DDBJ whole genome shotgun (WGS) entry which is preliminary data.</text>
</comment>
<accession>A0A9W7A9C6</accession>
<evidence type="ECO:0000313" key="8">
    <source>
        <dbReference type="Proteomes" id="UP001165085"/>
    </source>
</evidence>
<feature type="compositionally biased region" description="Low complexity" evidence="5">
    <location>
        <begin position="103"/>
        <end position="121"/>
    </location>
</feature>
<dbReference type="Pfam" id="PF13639">
    <property type="entry name" value="zf-RING_2"/>
    <property type="match status" value="1"/>
</dbReference>